<dbReference type="AlphaFoldDB" id="A0A2U1LIU0"/>
<sequence>MCSSLPVTPPTKIEEMRECLRSLKQSNKDDDAKVKTAFNTLFTYVKNAATKPEEEKFRKIRLSNAAFQDRVGKLEGGIKFLELCGFEKIEGDDFLFLARDKIDKAVLMSAGVELNRFFTRYESAELRYSAAKRRASQIDPWEN</sequence>
<evidence type="ECO:0000313" key="3">
    <source>
        <dbReference type="Proteomes" id="UP000245207"/>
    </source>
</evidence>
<organism evidence="2 3">
    <name type="scientific">Artemisia annua</name>
    <name type="common">Sweet wormwood</name>
    <dbReference type="NCBI Taxonomy" id="35608"/>
    <lineage>
        <taxon>Eukaryota</taxon>
        <taxon>Viridiplantae</taxon>
        <taxon>Streptophyta</taxon>
        <taxon>Embryophyta</taxon>
        <taxon>Tracheophyta</taxon>
        <taxon>Spermatophyta</taxon>
        <taxon>Magnoliopsida</taxon>
        <taxon>eudicotyledons</taxon>
        <taxon>Gunneridae</taxon>
        <taxon>Pentapetalae</taxon>
        <taxon>asterids</taxon>
        <taxon>campanulids</taxon>
        <taxon>Asterales</taxon>
        <taxon>Asteraceae</taxon>
        <taxon>Asteroideae</taxon>
        <taxon>Anthemideae</taxon>
        <taxon>Artemisiinae</taxon>
        <taxon>Artemisia</taxon>
    </lineage>
</organism>
<keyword evidence="3" id="KW-1185">Reference proteome</keyword>
<gene>
    <name evidence="2" type="ORF">CTI12_AA483810</name>
</gene>
<name>A0A2U1LIU0_ARTAN</name>
<reference evidence="2 3" key="1">
    <citation type="journal article" date="2018" name="Mol. Plant">
        <title>The genome of Artemisia annua provides insight into the evolution of Asteraceae family and artemisinin biosynthesis.</title>
        <authorList>
            <person name="Shen Q."/>
            <person name="Zhang L."/>
            <person name="Liao Z."/>
            <person name="Wang S."/>
            <person name="Yan T."/>
            <person name="Shi P."/>
            <person name="Liu M."/>
            <person name="Fu X."/>
            <person name="Pan Q."/>
            <person name="Wang Y."/>
            <person name="Lv Z."/>
            <person name="Lu X."/>
            <person name="Zhang F."/>
            <person name="Jiang W."/>
            <person name="Ma Y."/>
            <person name="Chen M."/>
            <person name="Hao X."/>
            <person name="Li L."/>
            <person name="Tang Y."/>
            <person name="Lv G."/>
            <person name="Zhou Y."/>
            <person name="Sun X."/>
            <person name="Brodelius P.E."/>
            <person name="Rose J.K.C."/>
            <person name="Tang K."/>
        </authorList>
    </citation>
    <scope>NUCLEOTIDE SEQUENCE [LARGE SCALE GENOMIC DNA]</scope>
    <source>
        <strain evidence="3">cv. Huhao1</strain>
        <tissue evidence="2">Leaf</tissue>
    </source>
</reference>
<comment type="caution">
    <text evidence="2">The sequence shown here is derived from an EMBL/GenBank/DDBJ whole genome shotgun (WGS) entry which is preliminary data.</text>
</comment>
<accession>A0A2U1LIU0</accession>
<dbReference type="EMBL" id="PKPP01009166">
    <property type="protein sequence ID" value="PWA48909.1"/>
    <property type="molecule type" value="Genomic_DNA"/>
</dbReference>
<evidence type="ECO:0000313" key="2">
    <source>
        <dbReference type="EMBL" id="PWA48909.1"/>
    </source>
</evidence>
<dbReference type="InterPro" id="IPR036339">
    <property type="entry name" value="PUB-like_dom_sf"/>
</dbReference>
<dbReference type="OrthoDB" id="336240at2759"/>
<evidence type="ECO:0000259" key="1">
    <source>
        <dbReference type="Pfam" id="PF09409"/>
    </source>
</evidence>
<dbReference type="InterPro" id="IPR018997">
    <property type="entry name" value="PUB_domain"/>
</dbReference>
<dbReference type="SUPFAM" id="SSF143503">
    <property type="entry name" value="PUG domain-like"/>
    <property type="match status" value="1"/>
</dbReference>
<feature type="domain" description="PUB" evidence="1">
    <location>
        <begin position="33"/>
        <end position="105"/>
    </location>
</feature>
<dbReference type="Proteomes" id="UP000245207">
    <property type="component" value="Unassembled WGS sequence"/>
</dbReference>
<dbReference type="STRING" id="35608.A0A2U1LIU0"/>
<dbReference type="SMART" id="SM00580">
    <property type="entry name" value="PUG"/>
    <property type="match status" value="1"/>
</dbReference>
<dbReference type="Gene3D" id="1.20.58.2190">
    <property type="match status" value="1"/>
</dbReference>
<dbReference type="PANTHER" id="PTHR46713:SF1">
    <property type="entry name" value="F13M7.16 PROTEIN"/>
    <property type="match status" value="1"/>
</dbReference>
<dbReference type="PANTHER" id="PTHR46713">
    <property type="entry name" value="F13M7.16 PROTEIN"/>
    <property type="match status" value="1"/>
</dbReference>
<dbReference type="Pfam" id="PF09409">
    <property type="entry name" value="PUB"/>
    <property type="match status" value="1"/>
</dbReference>
<protein>
    <submittedName>
        <fullName evidence="2">PUB domain-containing protein</fullName>
    </submittedName>
</protein>
<proteinExistence type="predicted"/>